<dbReference type="PROSITE" id="PS50112">
    <property type="entry name" value="PAS"/>
    <property type="match status" value="1"/>
</dbReference>
<proteinExistence type="predicted"/>
<dbReference type="Pfam" id="PF08448">
    <property type="entry name" value="PAS_4"/>
    <property type="match status" value="1"/>
</dbReference>
<dbReference type="Proteomes" id="UP001552594">
    <property type="component" value="Unassembled WGS sequence"/>
</dbReference>
<dbReference type="EMBL" id="JBFAUK010000004">
    <property type="protein sequence ID" value="MEV5506360.1"/>
    <property type="molecule type" value="Genomic_DNA"/>
</dbReference>
<accession>A0ABV3JU05</accession>
<dbReference type="RefSeq" id="WP_241561400.1">
    <property type="nucleotide sequence ID" value="NZ_JBFAUK010000004.1"/>
</dbReference>
<dbReference type="InterPro" id="IPR013656">
    <property type="entry name" value="PAS_4"/>
</dbReference>
<gene>
    <name evidence="2" type="ORF">AB0L16_07760</name>
</gene>
<protein>
    <submittedName>
        <fullName evidence="2">PAS domain S-box protein</fullName>
    </submittedName>
</protein>
<dbReference type="CDD" id="cd00130">
    <property type="entry name" value="PAS"/>
    <property type="match status" value="1"/>
</dbReference>
<dbReference type="PANTHER" id="PTHR44757:SF2">
    <property type="entry name" value="BIOFILM ARCHITECTURE MAINTENANCE PROTEIN MBAA"/>
    <property type="match status" value="1"/>
</dbReference>
<dbReference type="InterPro" id="IPR035965">
    <property type="entry name" value="PAS-like_dom_sf"/>
</dbReference>
<dbReference type="InterPro" id="IPR029016">
    <property type="entry name" value="GAF-like_dom_sf"/>
</dbReference>
<dbReference type="SMART" id="SM00091">
    <property type="entry name" value="PAS"/>
    <property type="match status" value="2"/>
</dbReference>
<dbReference type="PANTHER" id="PTHR44757">
    <property type="entry name" value="DIGUANYLATE CYCLASE DGCP"/>
    <property type="match status" value="1"/>
</dbReference>
<dbReference type="InterPro" id="IPR003018">
    <property type="entry name" value="GAF"/>
</dbReference>
<reference evidence="2 3" key="1">
    <citation type="submission" date="2024-06" db="EMBL/GenBank/DDBJ databases">
        <title>The Natural Products Discovery Center: Release of the First 8490 Sequenced Strains for Exploring Actinobacteria Biosynthetic Diversity.</title>
        <authorList>
            <person name="Kalkreuter E."/>
            <person name="Kautsar S.A."/>
            <person name="Yang D."/>
            <person name="Bader C.D."/>
            <person name="Teijaro C.N."/>
            <person name="Fluegel L."/>
            <person name="Davis C.M."/>
            <person name="Simpson J.R."/>
            <person name="Lauterbach L."/>
            <person name="Steele A.D."/>
            <person name="Gui C."/>
            <person name="Meng S."/>
            <person name="Li G."/>
            <person name="Viehrig K."/>
            <person name="Ye F."/>
            <person name="Su P."/>
            <person name="Kiefer A.F."/>
            <person name="Nichols A."/>
            <person name="Cepeda A.J."/>
            <person name="Yan W."/>
            <person name="Fan B."/>
            <person name="Jiang Y."/>
            <person name="Adhikari A."/>
            <person name="Zheng C.-J."/>
            <person name="Schuster L."/>
            <person name="Cowan T.M."/>
            <person name="Smanski M.J."/>
            <person name="Chevrette M.G."/>
            <person name="De Carvalho L.P.S."/>
            <person name="Shen B."/>
        </authorList>
    </citation>
    <scope>NUCLEOTIDE SEQUENCE [LARGE SCALE GENOMIC DNA]</scope>
    <source>
        <strain evidence="2 3">NPDC052347</strain>
    </source>
</reference>
<dbReference type="SUPFAM" id="SSF55781">
    <property type="entry name" value="GAF domain-like"/>
    <property type="match status" value="1"/>
</dbReference>
<name>A0ABV3JU05_STRON</name>
<dbReference type="SUPFAM" id="SSF55785">
    <property type="entry name" value="PYP-like sensor domain (PAS domain)"/>
    <property type="match status" value="2"/>
</dbReference>
<dbReference type="InterPro" id="IPR052155">
    <property type="entry name" value="Biofilm_reg_signaling"/>
</dbReference>
<dbReference type="Pfam" id="PF00989">
    <property type="entry name" value="PAS"/>
    <property type="match status" value="1"/>
</dbReference>
<dbReference type="InterPro" id="IPR013767">
    <property type="entry name" value="PAS_fold"/>
</dbReference>
<dbReference type="Gene3D" id="3.30.450.40">
    <property type="match status" value="1"/>
</dbReference>
<keyword evidence="3" id="KW-1185">Reference proteome</keyword>
<evidence type="ECO:0000313" key="3">
    <source>
        <dbReference type="Proteomes" id="UP001552594"/>
    </source>
</evidence>
<comment type="caution">
    <text evidence="2">The sequence shown here is derived from an EMBL/GenBank/DDBJ whole genome shotgun (WGS) entry which is preliminary data.</text>
</comment>
<dbReference type="InterPro" id="IPR000014">
    <property type="entry name" value="PAS"/>
</dbReference>
<feature type="domain" description="PAS" evidence="1">
    <location>
        <begin position="40"/>
        <end position="85"/>
    </location>
</feature>
<evidence type="ECO:0000313" key="2">
    <source>
        <dbReference type="EMBL" id="MEV5506360.1"/>
    </source>
</evidence>
<evidence type="ECO:0000259" key="1">
    <source>
        <dbReference type="PROSITE" id="PS50112"/>
    </source>
</evidence>
<organism evidence="2 3">
    <name type="scientific">Streptomyces orinoci</name>
    <name type="common">Streptoverticillium orinoci</name>
    <dbReference type="NCBI Taxonomy" id="67339"/>
    <lineage>
        <taxon>Bacteria</taxon>
        <taxon>Bacillati</taxon>
        <taxon>Actinomycetota</taxon>
        <taxon>Actinomycetes</taxon>
        <taxon>Kitasatosporales</taxon>
        <taxon>Streptomycetaceae</taxon>
        <taxon>Streptomyces</taxon>
    </lineage>
</organism>
<dbReference type="Pfam" id="PF01590">
    <property type="entry name" value="GAF"/>
    <property type="match status" value="1"/>
</dbReference>
<sequence>MTAPHQSGPARPSTADAAENNLAAENSHAAENNDAAENEDHDLLAALLDGMDAALCAFDAEGTITHWNREAERILGWSAREAVGRRGLAGWAVREADAEEVTGRLLGAMRAPGRQVDEFALLTKDGGRVLVRVQTSAVPGADGHPAGVYCAFSEVHTQIDLERSVALSEALFGDAPWGVVLIDADLRPALANTTAARALRTTRTALLGRPLGDLLEHGAEDLEGVLQHVLAAGAPPAPAELWVTVRGDSGNGNSEARGAGSGGERRCWRSGFMRLSTPLVEEPVPLGVAWLFLDVTKTRLAEQESARLRFRGSQLHRAGRAVAECEDPMEAAALYLDFALAGFADHALIDLLPQPEAEPTLPVRLLRAASAPAGAGPSPAGTALPVPYEEGHPALQAVERCGSVRAVTDRSRDWATVHRWPSGTQHALATALRSRGRTVGVVTFLRGPSRRAFDRSDATYAEDIATRVAASIDLATLTAH</sequence>
<dbReference type="NCBIfam" id="TIGR00229">
    <property type="entry name" value="sensory_box"/>
    <property type="match status" value="1"/>
</dbReference>
<dbReference type="Gene3D" id="3.30.450.20">
    <property type="entry name" value="PAS domain"/>
    <property type="match status" value="2"/>
</dbReference>